<accession>A0A975SNQ2</accession>
<reference evidence="1" key="1">
    <citation type="submission" date="2020-11" db="EMBL/GenBank/DDBJ databases">
        <title>Azospira inquinata sp. nov.</title>
        <authorList>
            <person name="Moe W.M."/>
            <person name="Mikes M.C."/>
        </authorList>
    </citation>
    <scope>NUCLEOTIDE SEQUENCE</scope>
    <source>
        <strain evidence="1">Azo-3</strain>
    </source>
</reference>
<sequence length="225" mass="25196">MKVCNSSMRIVSLFAGVILSLLTIGALAEGATVVPLTPSSYAEGSATKGIILFSIRWDRRWKCAGFENAQLRRLAFDKMPVTRTSNDPHADLVLADAPLLLTHPQFDDYAFVVEPGEYALVGFDIKVAASITDVRIGRVDRERLIKEGKPDGGSFDVAPGEAVYIGHFYLDCATEPMPWRYYLSGQEAFDEYTEKIKKQHPELDATKIQYRLFKTKLLGRNFELK</sequence>
<protein>
    <submittedName>
        <fullName evidence="1">Uncharacterized protein</fullName>
    </submittedName>
</protein>
<dbReference type="RefSeq" id="WP_216125789.1">
    <property type="nucleotide sequence ID" value="NZ_CP064782.1"/>
</dbReference>
<name>A0A975SNQ2_9RHOO</name>
<evidence type="ECO:0000313" key="1">
    <source>
        <dbReference type="EMBL" id="QWT49738.1"/>
    </source>
</evidence>
<organism evidence="1 2">
    <name type="scientific">Azospira inquinata</name>
    <dbReference type="NCBI Taxonomy" id="2785627"/>
    <lineage>
        <taxon>Bacteria</taxon>
        <taxon>Pseudomonadati</taxon>
        <taxon>Pseudomonadota</taxon>
        <taxon>Betaproteobacteria</taxon>
        <taxon>Rhodocyclales</taxon>
        <taxon>Rhodocyclaceae</taxon>
        <taxon>Azospira</taxon>
    </lineage>
</organism>
<dbReference type="AlphaFoldDB" id="A0A975SNQ2"/>
<dbReference type="EMBL" id="CP064782">
    <property type="protein sequence ID" value="QWT49738.1"/>
    <property type="molecule type" value="Genomic_DNA"/>
</dbReference>
<keyword evidence="2" id="KW-1185">Reference proteome</keyword>
<dbReference type="KEGG" id="aiq:Azoinq_03755"/>
<dbReference type="Proteomes" id="UP000683428">
    <property type="component" value="Chromosome"/>
</dbReference>
<proteinExistence type="predicted"/>
<gene>
    <name evidence="1" type="ORF">Azoinq_03755</name>
</gene>
<evidence type="ECO:0000313" key="2">
    <source>
        <dbReference type="Proteomes" id="UP000683428"/>
    </source>
</evidence>